<comment type="similarity">
    <text evidence="1">Belongs to the peptidase S1C family.</text>
</comment>
<dbReference type="Pfam" id="PF17820">
    <property type="entry name" value="PDZ_6"/>
    <property type="match status" value="1"/>
</dbReference>
<dbReference type="AlphaFoldDB" id="A0A399EB77"/>
<dbReference type="GO" id="GO:0004252">
    <property type="term" value="F:serine-type endopeptidase activity"/>
    <property type="evidence" value="ECO:0007669"/>
    <property type="project" value="InterPro"/>
</dbReference>
<keyword evidence="3" id="KW-0378">Hydrolase</keyword>
<dbReference type="PANTHER" id="PTHR43343:SF3">
    <property type="entry name" value="PROTEASE DO-LIKE 8, CHLOROPLASTIC"/>
    <property type="match status" value="1"/>
</dbReference>
<dbReference type="InterPro" id="IPR001478">
    <property type="entry name" value="PDZ"/>
</dbReference>
<dbReference type="Gene3D" id="2.40.10.10">
    <property type="entry name" value="Trypsin-like serine proteases"/>
    <property type="match status" value="2"/>
</dbReference>
<evidence type="ECO:0000313" key="5">
    <source>
        <dbReference type="EMBL" id="RIH81575.1"/>
    </source>
</evidence>
<dbReference type="InterPro" id="IPR051201">
    <property type="entry name" value="Chloro_Bact_Ser_Proteases"/>
</dbReference>
<dbReference type="SUPFAM" id="SSF50494">
    <property type="entry name" value="Trypsin-like serine proteases"/>
    <property type="match status" value="1"/>
</dbReference>
<dbReference type="InterPro" id="IPR001940">
    <property type="entry name" value="Peptidase_S1C"/>
</dbReference>
<dbReference type="Proteomes" id="UP000265715">
    <property type="component" value="Unassembled WGS sequence"/>
</dbReference>
<dbReference type="Gene3D" id="2.30.42.10">
    <property type="match status" value="1"/>
</dbReference>
<dbReference type="InterPro" id="IPR041489">
    <property type="entry name" value="PDZ_6"/>
</dbReference>
<evidence type="ECO:0000259" key="4">
    <source>
        <dbReference type="PROSITE" id="PS50106"/>
    </source>
</evidence>
<organism evidence="5 6">
    <name type="scientific">Calidithermus terrae</name>
    <dbReference type="NCBI Taxonomy" id="1408545"/>
    <lineage>
        <taxon>Bacteria</taxon>
        <taxon>Thermotogati</taxon>
        <taxon>Deinococcota</taxon>
        <taxon>Deinococci</taxon>
        <taxon>Thermales</taxon>
        <taxon>Thermaceae</taxon>
        <taxon>Calidithermus</taxon>
    </lineage>
</organism>
<dbReference type="Pfam" id="PF13365">
    <property type="entry name" value="Trypsin_2"/>
    <property type="match status" value="1"/>
</dbReference>
<keyword evidence="2 5" id="KW-0645">Protease</keyword>
<protein>
    <submittedName>
        <fullName evidence="5">Putative serine protease HhoB</fullName>
    </submittedName>
</protein>
<dbReference type="InterPro" id="IPR009003">
    <property type="entry name" value="Peptidase_S1_PA"/>
</dbReference>
<dbReference type="SMART" id="SM00228">
    <property type="entry name" value="PDZ"/>
    <property type="match status" value="1"/>
</dbReference>
<comment type="caution">
    <text evidence="5">The sequence shown here is derived from an EMBL/GenBank/DDBJ whole genome shotgun (WGS) entry which is preliminary data.</text>
</comment>
<evidence type="ECO:0000256" key="1">
    <source>
        <dbReference type="ARBA" id="ARBA00010541"/>
    </source>
</evidence>
<dbReference type="EMBL" id="QXDL01000163">
    <property type="protein sequence ID" value="RIH81575.1"/>
    <property type="molecule type" value="Genomic_DNA"/>
</dbReference>
<dbReference type="InterPro" id="IPR036034">
    <property type="entry name" value="PDZ_sf"/>
</dbReference>
<reference evidence="5 6" key="1">
    <citation type="submission" date="2018-08" db="EMBL/GenBank/DDBJ databases">
        <title>Meiothermus terrae DSM 26712 genome sequencing project.</title>
        <authorList>
            <person name="Da Costa M.S."/>
            <person name="Albuquerque L."/>
            <person name="Raposo P."/>
            <person name="Froufe H.J.C."/>
            <person name="Barroso C.S."/>
            <person name="Egas C."/>
        </authorList>
    </citation>
    <scope>NUCLEOTIDE SEQUENCE [LARGE SCALE GENOMIC DNA]</scope>
    <source>
        <strain evidence="5 6">DSM 26712</strain>
    </source>
</reference>
<proteinExistence type="inferred from homology"/>
<dbReference type="PROSITE" id="PS50106">
    <property type="entry name" value="PDZ"/>
    <property type="match status" value="1"/>
</dbReference>
<keyword evidence="6" id="KW-1185">Reference proteome</keyword>
<dbReference type="PRINTS" id="PR00834">
    <property type="entry name" value="PROTEASES2C"/>
</dbReference>
<gene>
    <name evidence="5" type="primary">hhoB_2</name>
    <name evidence="5" type="ORF">Mterra_03080</name>
</gene>
<accession>A0A399EB77</accession>
<dbReference type="InterPro" id="IPR043504">
    <property type="entry name" value="Peptidase_S1_PA_chymotrypsin"/>
</dbReference>
<evidence type="ECO:0000256" key="2">
    <source>
        <dbReference type="ARBA" id="ARBA00022670"/>
    </source>
</evidence>
<evidence type="ECO:0000256" key="3">
    <source>
        <dbReference type="ARBA" id="ARBA00022801"/>
    </source>
</evidence>
<feature type="domain" description="PDZ" evidence="4">
    <location>
        <begin position="212"/>
        <end position="275"/>
    </location>
</feature>
<dbReference type="GO" id="GO:0006508">
    <property type="term" value="P:proteolysis"/>
    <property type="evidence" value="ECO:0007669"/>
    <property type="project" value="UniProtKB-KW"/>
</dbReference>
<dbReference type="SUPFAM" id="SSF50156">
    <property type="entry name" value="PDZ domain-like"/>
    <property type="match status" value="1"/>
</dbReference>
<evidence type="ECO:0000313" key="6">
    <source>
        <dbReference type="Proteomes" id="UP000265715"/>
    </source>
</evidence>
<dbReference type="PANTHER" id="PTHR43343">
    <property type="entry name" value="PEPTIDASE S12"/>
    <property type="match status" value="1"/>
</dbReference>
<sequence length="315" mass="33181">MARLALLERRMRCYGLGPRLWGMSNPILELSNALASSVEGAGKSVVRVDAGRWTGSTGVVWSSDGLVVTAAHALRRSDVEVTLPGGQTLEAAVVGRDPGTDLALLKLEATGLAVPEWAEPEGLRVGQVVLALGWPGKHLRASLGILGNVAGEWRTPAGGRLERYVQPDVSLYPGFSGGPLLDAEGRFVGLNTQALRRGLALTLTLPTLRRITERLQKHGTARRGYLGVGAQPVRLPEGAGQSVGLLLVSVEPGGPAERAGLLVGDVLLALDGKALGRLEELLGILADLPAGTQARLKLWRGGQPLELEVTLGERQ</sequence>
<name>A0A399EB77_9DEIN</name>